<dbReference type="AlphaFoldDB" id="A0A170XVS4"/>
<accession>A0A170XVS4</accession>
<proteinExistence type="predicted"/>
<evidence type="ECO:0000313" key="2">
    <source>
        <dbReference type="EMBL" id="JAR99277.1"/>
    </source>
</evidence>
<sequence>MFFFFLNNEKNIFQTTFKFKSQTNSQTAHAYNDKYSHWQQIRNHLLEQTYILPKIYFLICFYFVLFKNGF</sequence>
<reference evidence="2" key="1">
    <citation type="submission" date="2016-04" db="EMBL/GenBank/DDBJ databases">
        <authorList>
            <person name="Calderon-Fernandez G.M.Sr."/>
        </authorList>
    </citation>
    <scope>NUCLEOTIDE SEQUENCE</scope>
    <source>
        <strain evidence="2">Int1</strain>
        <tissue evidence="2">Integument</tissue>
    </source>
</reference>
<reference evidence="2" key="2">
    <citation type="journal article" date="2017" name="J. Med. Entomol.">
        <title>Transcriptome Analysis of the Triatoma infestans (Hemiptera: Reduviidae) Integument.</title>
        <authorList>
            <person name="Calderon-Fernandez G.M."/>
            <person name="Moriconi D.E."/>
            <person name="Dulbecco A.B."/>
            <person name="Juarez M.P."/>
        </authorList>
    </citation>
    <scope>NUCLEOTIDE SEQUENCE</scope>
    <source>
        <strain evidence="2">Int1</strain>
        <tissue evidence="2">Integument</tissue>
    </source>
</reference>
<keyword evidence="1" id="KW-1133">Transmembrane helix</keyword>
<keyword evidence="1" id="KW-0812">Transmembrane</keyword>
<dbReference type="EMBL" id="GEMB01003983">
    <property type="protein sequence ID" value="JAR99277.1"/>
    <property type="molecule type" value="Transcribed_RNA"/>
</dbReference>
<evidence type="ECO:0000256" key="1">
    <source>
        <dbReference type="SAM" id="Phobius"/>
    </source>
</evidence>
<protein>
    <submittedName>
        <fullName evidence="2">Uncharacterized protein</fullName>
    </submittedName>
</protein>
<feature type="transmembrane region" description="Helical" evidence="1">
    <location>
        <begin position="50"/>
        <end position="66"/>
    </location>
</feature>
<name>A0A170XVS4_TRIIF</name>
<organism evidence="2">
    <name type="scientific">Triatoma infestans</name>
    <name type="common">Assassin bug</name>
    <dbReference type="NCBI Taxonomy" id="30076"/>
    <lineage>
        <taxon>Eukaryota</taxon>
        <taxon>Metazoa</taxon>
        <taxon>Ecdysozoa</taxon>
        <taxon>Arthropoda</taxon>
        <taxon>Hexapoda</taxon>
        <taxon>Insecta</taxon>
        <taxon>Pterygota</taxon>
        <taxon>Neoptera</taxon>
        <taxon>Paraneoptera</taxon>
        <taxon>Hemiptera</taxon>
        <taxon>Heteroptera</taxon>
        <taxon>Panheteroptera</taxon>
        <taxon>Cimicomorpha</taxon>
        <taxon>Reduviidae</taxon>
        <taxon>Triatominae</taxon>
        <taxon>Triatoma</taxon>
    </lineage>
</organism>
<keyword evidence="1" id="KW-0472">Membrane</keyword>